<sequence length="138" mass="13937">MRCCASDNGTSAGRCRATSALRAPSPACDSMRAASAATVLASNSMRTGTRVSSAVPSREATWVAISELPPSSKKSSSTPTRTIPSTSPKIWATISSIGVVGARNSRTSKTGAGSARRSSLPEALSGKASSTTIADGTM</sequence>
<feature type="region of interest" description="Disordered" evidence="1">
    <location>
        <begin position="67"/>
        <end position="88"/>
    </location>
</feature>
<feature type="region of interest" description="Disordered" evidence="1">
    <location>
        <begin position="101"/>
        <end position="138"/>
    </location>
</feature>
<comment type="caution">
    <text evidence="2">The sequence shown here is derived from an EMBL/GenBank/DDBJ whole genome shotgun (WGS) entry which is preliminary data.</text>
</comment>
<evidence type="ECO:0000313" key="3">
    <source>
        <dbReference type="Proteomes" id="UP000431401"/>
    </source>
</evidence>
<organism evidence="2 3">
    <name type="scientific">Nocardia aurantia</name>
    <dbReference type="NCBI Taxonomy" id="2585199"/>
    <lineage>
        <taxon>Bacteria</taxon>
        <taxon>Bacillati</taxon>
        <taxon>Actinomycetota</taxon>
        <taxon>Actinomycetes</taxon>
        <taxon>Mycobacteriales</taxon>
        <taxon>Nocardiaceae</taxon>
        <taxon>Nocardia</taxon>
    </lineage>
</organism>
<proteinExistence type="predicted"/>
<evidence type="ECO:0000256" key="1">
    <source>
        <dbReference type="SAM" id="MobiDB-lite"/>
    </source>
</evidence>
<gene>
    <name evidence="2" type="ORF">NRB56_76520</name>
</gene>
<keyword evidence="3" id="KW-1185">Reference proteome</keyword>
<name>A0A7K0E1Z3_9NOCA</name>
<feature type="compositionally biased region" description="Polar residues" evidence="1">
    <location>
        <begin position="127"/>
        <end position="138"/>
    </location>
</feature>
<dbReference type="EMBL" id="WEGI01000038">
    <property type="protein sequence ID" value="MQY32035.1"/>
    <property type="molecule type" value="Genomic_DNA"/>
</dbReference>
<dbReference type="AlphaFoldDB" id="A0A7K0E1Z3"/>
<dbReference type="Proteomes" id="UP000431401">
    <property type="component" value="Unassembled WGS sequence"/>
</dbReference>
<feature type="compositionally biased region" description="Low complexity" evidence="1">
    <location>
        <begin position="69"/>
        <end position="88"/>
    </location>
</feature>
<accession>A0A7K0E1Z3</accession>
<evidence type="ECO:0000313" key="2">
    <source>
        <dbReference type="EMBL" id="MQY32035.1"/>
    </source>
</evidence>
<reference evidence="2 3" key="1">
    <citation type="submission" date="2019-10" db="EMBL/GenBank/DDBJ databases">
        <title>Nocardia macrotermitis sp. nov. and Nocardia aurantia sp. nov., isolated from the gut of fungus growing-termite Macrotermes natalensis.</title>
        <authorList>
            <person name="Benndorf R."/>
            <person name="Schwitalla J."/>
            <person name="Martin K."/>
            <person name="De Beer W."/>
            <person name="Kaster A.-K."/>
            <person name="Vollmers J."/>
            <person name="Poulsen M."/>
            <person name="Beemelmanns C."/>
        </authorList>
    </citation>
    <scope>NUCLEOTIDE SEQUENCE [LARGE SCALE GENOMIC DNA]</scope>
    <source>
        <strain evidence="2 3">RB56</strain>
    </source>
</reference>
<protein>
    <submittedName>
        <fullName evidence="2">Uncharacterized protein</fullName>
    </submittedName>
</protein>